<evidence type="ECO:0000313" key="2">
    <source>
        <dbReference type="Proteomes" id="UP000499080"/>
    </source>
</evidence>
<dbReference type="Proteomes" id="UP000499080">
    <property type="component" value="Unassembled WGS sequence"/>
</dbReference>
<sequence>MQTAIYKTSRSYNTNRNDSVIPKLYVLDILRKLAYAKSIRLTLMVARSSALSTSRNYSHLKAIRQMRLTSVAVQIISCKQETKNKNDEIQRLNDESSLILPGVNQ</sequence>
<dbReference type="AlphaFoldDB" id="A0A4Y2GVE7"/>
<accession>A0A4Y2GVE7</accession>
<comment type="caution">
    <text evidence="1">The sequence shown here is derived from an EMBL/GenBank/DDBJ whole genome shotgun (WGS) entry which is preliminary data.</text>
</comment>
<reference evidence="1 2" key="1">
    <citation type="journal article" date="2019" name="Sci. Rep.">
        <title>Orb-weaving spider Araneus ventricosus genome elucidates the spidroin gene catalogue.</title>
        <authorList>
            <person name="Kono N."/>
            <person name="Nakamura H."/>
            <person name="Ohtoshi R."/>
            <person name="Moran D.A.P."/>
            <person name="Shinohara A."/>
            <person name="Yoshida Y."/>
            <person name="Fujiwara M."/>
            <person name="Mori M."/>
            <person name="Tomita M."/>
            <person name="Arakawa K."/>
        </authorList>
    </citation>
    <scope>NUCLEOTIDE SEQUENCE [LARGE SCALE GENOMIC DNA]</scope>
</reference>
<keyword evidence="2" id="KW-1185">Reference proteome</keyword>
<protein>
    <submittedName>
        <fullName evidence="1">Uncharacterized protein</fullName>
    </submittedName>
</protein>
<proteinExistence type="predicted"/>
<organism evidence="1 2">
    <name type="scientific">Araneus ventricosus</name>
    <name type="common">Orbweaver spider</name>
    <name type="synonym">Epeira ventricosa</name>
    <dbReference type="NCBI Taxonomy" id="182803"/>
    <lineage>
        <taxon>Eukaryota</taxon>
        <taxon>Metazoa</taxon>
        <taxon>Ecdysozoa</taxon>
        <taxon>Arthropoda</taxon>
        <taxon>Chelicerata</taxon>
        <taxon>Arachnida</taxon>
        <taxon>Araneae</taxon>
        <taxon>Araneomorphae</taxon>
        <taxon>Entelegynae</taxon>
        <taxon>Araneoidea</taxon>
        <taxon>Araneidae</taxon>
        <taxon>Araneus</taxon>
    </lineage>
</organism>
<gene>
    <name evidence="1" type="ORF">AVEN_72932_1</name>
</gene>
<name>A0A4Y2GVE7_ARAVE</name>
<dbReference type="EMBL" id="BGPR01001616">
    <property type="protein sequence ID" value="GBM57982.1"/>
    <property type="molecule type" value="Genomic_DNA"/>
</dbReference>
<evidence type="ECO:0000313" key="1">
    <source>
        <dbReference type="EMBL" id="GBM57982.1"/>
    </source>
</evidence>